<dbReference type="InterPro" id="IPR002938">
    <property type="entry name" value="FAD-bd"/>
</dbReference>
<comment type="caution">
    <text evidence="5">The sequence shown here is derived from an EMBL/GenBank/DDBJ whole genome shotgun (WGS) entry which is preliminary data.</text>
</comment>
<dbReference type="EMBL" id="JAUHQA010000001">
    <property type="protein sequence ID" value="MDN4479651.1"/>
    <property type="molecule type" value="Genomic_DNA"/>
</dbReference>
<dbReference type="Gene3D" id="3.50.50.60">
    <property type="entry name" value="FAD/NAD(P)-binding domain"/>
    <property type="match status" value="1"/>
</dbReference>
<organism evidence="5 6">
    <name type="scientific">Demequina muriae</name>
    <dbReference type="NCBI Taxonomy" id="3051664"/>
    <lineage>
        <taxon>Bacteria</taxon>
        <taxon>Bacillati</taxon>
        <taxon>Actinomycetota</taxon>
        <taxon>Actinomycetes</taxon>
        <taxon>Micrococcales</taxon>
        <taxon>Demequinaceae</taxon>
        <taxon>Demequina</taxon>
    </lineage>
</organism>
<dbReference type="InterPro" id="IPR050641">
    <property type="entry name" value="RIFMO-like"/>
</dbReference>
<name>A0ABT8GDZ2_9MICO</name>
<dbReference type="Proteomes" id="UP001172708">
    <property type="component" value="Unassembled WGS sequence"/>
</dbReference>
<evidence type="ECO:0000259" key="4">
    <source>
        <dbReference type="Pfam" id="PF01494"/>
    </source>
</evidence>
<dbReference type="RefSeq" id="WP_301140826.1">
    <property type="nucleotide sequence ID" value="NZ_JAUHQA010000001.1"/>
</dbReference>
<dbReference type="GO" id="GO:0004497">
    <property type="term" value="F:monooxygenase activity"/>
    <property type="evidence" value="ECO:0007669"/>
    <property type="project" value="UniProtKB-KW"/>
</dbReference>
<evidence type="ECO:0000313" key="6">
    <source>
        <dbReference type="Proteomes" id="UP001172708"/>
    </source>
</evidence>
<dbReference type="PANTHER" id="PTHR43004:SF19">
    <property type="entry name" value="BINDING MONOOXYGENASE, PUTATIVE (JCVI)-RELATED"/>
    <property type="match status" value="1"/>
</dbReference>
<accession>A0ABT8GDZ2</accession>
<comment type="cofactor">
    <cofactor evidence="1">
        <name>FAD</name>
        <dbReference type="ChEBI" id="CHEBI:57692"/>
    </cofactor>
</comment>
<keyword evidence="6" id="KW-1185">Reference proteome</keyword>
<keyword evidence="3" id="KW-0274">FAD</keyword>
<keyword evidence="2" id="KW-0285">Flavoprotein</keyword>
<keyword evidence="5" id="KW-0560">Oxidoreductase</keyword>
<proteinExistence type="predicted"/>
<evidence type="ECO:0000313" key="5">
    <source>
        <dbReference type="EMBL" id="MDN4479651.1"/>
    </source>
</evidence>
<dbReference type="SUPFAM" id="SSF51905">
    <property type="entry name" value="FAD/NAD(P)-binding domain"/>
    <property type="match status" value="1"/>
</dbReference>
<dbReference type="PRINTS" id="PR00420">
    <property type="entry name" value="RNGMNOXGNASE"/>
</dbReference>
<keyword evidence="5" id="KW-0503">Monooxygenase</keyword>
<dbReference type="Gene3D" id="3.30.70.2450">
    <property type="match status" value="1"/>
</dbReference>
<gene>
    <name evidence="5" type="ORF">QQX02_01760</name>
</gene>
<dbReference type="InterPro" id="IPR036188">
    <property type="entry name" value="FAD/NAD-bd_sf"/>
</dbReference>
<feature type="domain" description="FAD-binding" evidence="4">
    <location>
        <begin position="7"/>
        <end position="359"/>
    </location>
</feature>
<protein>
    <submittedName>
        <fullName evidence="5">FAD-dependent monooxygenase</fullName>
    </submittedName>
</protein>
<evidence type="ECO:0000256" key="2">
    <source>
        <dbReference type="ARBA" id="ARBA00022630"/>
    </source>
</evidence>
<evidence type="ECO:0000256" key="3">
    <source>
        <dbReference type="ARBA" id="ARBA00022827"/>
    </source>
</evidence>
<dbReference type="PANTHER" id="PTHR43004">
    <property type="entry name" value="TRK SYSTEM POTASSIUM UPTAKE PROTEIN"/>
    <property type="match status" value="1"/>
</dbReference>
<evidence type="ECO:0000256" key="1">
    <source>
        <dbReference type="ARBA" id="ARBA00001974"/>
    </source>
</evidence>
<reference evidence="5" key="1">
    <citation type="submission" date="2023-06" db="EMBL/GenBank/DDBJ databases">
        <title>Egi l300058.</title>
        <authorList>
            <person name="Gao L."/>
            <person name="Fang B.-Z."/>
            <person name="Li W.-J."/>
        </authorList>
    </citation>
    <scope>NUCLEOTIDE SEQUENCE</scope>
    <source>
        <strain evidence="5">EGI L300058</strain>
    </source>
</reference>
<dbReference type="Pfam" id="PF01494">
    <property type="entry name" value="FAD_binding_3"/>
    <property type="match status" value="1"/>
</dbReference>
<sequence length="514" mass="54833">MTSIEGDVIVVGAGPVGMATALGLAHHGVRCTLVERRAEPTVGSKAFGVWGRTLETLDAWGLSERFLAAGDARDAVSPVTVETGRPAFTVDFTALAAESAMPGLLLIPQSSTERLLREAVTSASGIDLVDGDVTDVRLDDAGADVDIASPDGGVTTIRAAYVVGADGSRSAVRESQGVRHEGRIIDHDLLVFDIALEDDADLSPVRLVAKQPGLLAGLRFGPGRWRVLASLEALTNPTTTATDGPPPRKPDLPVERLEGFAHQLFGERELDVLWQSQTTLYQQRVPDFRLGGRILLAGDSAHLVSPAGGQGMNQGIQDAENLAWSLAAALRAGDGPTAESMLDGYAGEREHAADVVARRAQINSLLEFATPPWLRPLGFFALRIATRLSWFTRMLTRRLSMRDLRYRPHHSVRLRGSSRIGLGPVGRRLANVVLPDGTRMVTHTQGRAAVISIACDPPAVPPGMIAVRLESAPRGSHLRSGQVAVLRADRYVAAVLRRPSAQRLAEVLADTVGA</sequence>